<proteinExistence type="predicted"/>
<comment type="caution">
    <text evidence="2">The sequence shown here is derived from an EMBL/GenBank/DDBJ whole genome shotgun (WGS) entry which is preliminary data.</text>
</comment>
<evidence type="ECO:0000313" key="2">
    <source>
        <dbReference type="EMBL" id="GHM60024.1"/>
    </source>
</evidence>
<protein>
    <submittedName>
        <fullName evidence="2">Uncharacterized protein</fullName>
    </submittedName>
</protein>
<feature type="compositionally biased region" description="Basic and acidic residues" evidence="1">
    <location>
        <begin position="18"/>
        <end position="32"/>
    </location>
</feature>
<evidence type="ECO:0000313" key="3">
    <source>
        <dbReference type="Proteomes" id="UP000637906"/>
    </source>
</evidence>
<feature type="region of interest" description="Disordered" evidence="1">
    <location>
        <begin position="1"/>
        <end position="32"/>
    </location>
</feature>
<organism evidence="2 3">
    <name type="scientific">Candidatus Mesenet longicola</name>
    <dbReference type="NCBI Taxonomy" id="1892558"/>
    <lineage>
        <taxon>Bacteria</taxon>
        <taxon>Pseudomonadati</taxon>
        <taxon>Pseudomonadota</taxon>
        <taxon>Alphaproteobacteria</taxon>
        <taxon>Rickettsiales</taxon>
        <taxon>Anaplasmataceae</taxon>
        <taxon>Candidatus Mesenet</taxon>
    </lineage>
</organism>
<dbReference type="EMBL" id="BNGU01000058">
    <property type="protein sequence ID" value="GHM60024.1"/>
    <property type="molecule type" value="Genomic_DNA"/>
</dbReference>
<reference evidence="2 3" key="1">
    <citation type="journal article" date="2021" name="Microb. Ecol.">
        <title>Candidatus Mesenet longicola: Novel Endosymbionts of Brontispa longissima that Induce Cytoplasmic Incompatibility.</title>
        <authorList>
            <person name="Takano S."/>
            <person name="Gotoh Y."/>
            <person name="Hayashi T."/>
        </authorList>
    </citation>
    <scope>NUCLEOTIDE SEQUENCE [LARGE SCALE GENOMIC DNA]</scope>
    <source>
        <strain evidence="2">L5</strain>
    </source>
</reference>
<sequence length="55" mass="6187">MRRAIAAKFESLGSTQESKTDTNRKIGKLDKNPSYKSFVEKLNEVSQKNDAGRGR</sequence>
<dbReference type="Proteomes" id="UP000637906">
    <property type="component" value="Unassembled WGS sequence"/>
</dbReference>
<gene>
    <name evidence="2" type="ORF">sL5_10170</name>
</gene>
<name>A0A8J3HQ60_9RICK</name>
<keyword evidence="3" id="KW-1185">Reference proteome</keyword>
<accession>A0A8J3HQ60</accession>
<evidence type="ECO:0000256" key="1">
    <source>
        <dbReference type="SAM" id="MobiDB-lite"/>
    </source>
</evidence>
<dbReference type="AlphaFoldDB" id="A0A8J3HQ60"/>